<dbReference type="Proteomes" id="UP000018208">
    <property type="component" value="Unassembled WGS sequence"/>
</dbReference>
<evidence type="ECO:0000313" key="2">
    <source>
        <dbReference type="Proteomes" id="UP000018208"/>
    </source>
</evidence>
<keyword evidence="2" id="KW-1185">Reference proteome</keyword>
<protein>
    <submittedName>
        <fullName evidence="1">Uncharacterized protein</fullName>
    </submittedName>
</protein>
<proteinExistence type="predicted"/>
<name>A0A9P8M017_9EUKA</name>
<organism evidence="1 2">
    <name type="scientific">Spironucleus salmonicida</name>
    <dbReference type="NCBI Taxonomy" id="348837"/>
    <lineage>
        <taxon>Eukaryota</taxon>
        <taxon>Metamonada</taxon>
        <taxon>Diplomonadida</taxon>
        <taxon>Hexamitidae</taxon>
        <taxon>Hexamitinae</taxon>
        <taxon>Spironucleus</taxon>
    </lineage>
</organism>
<dbReference type="AlphaFoldDB" id="A0A9P8M017"/>
<gene>
    <name evidence="1" type="ORF">SS50377_21063</name>
</gene>
<dbReference type="RefSeq" id="XP_067768482.1">
    <property type="nucleotide sequence ID" value="XM_067905000.1"/>
</dbReference>
<sequence>MGNCLEKNKASYCGEPIEIASQFFGESNELCDKQLQAVYDCDFGCSLIREQDSNIYTPLAKNQSNIICKKDIISFSHKPSQKIEMQTPQLYLSISEFLNNSGLEISQ</sequence>
<dbReference type="KEGG" id="ssao:94295086"/>
<reference evidence="1 2" key="1">
    <citation type="journal article" date="2014" name="PLoS Genet.">
        <title>The Genome of Spironucleus salmonicida Highlights a Fish Pathogen Adapted to Fluctuating Environments.</title>
        <authorList>
            <person name="Xu F."/>
            <person name="Jerlstrom-Hultqvist J."/>
            <person name="Einarsson E."/>
            <person name="Astvaldsson A."/>
            <person name="Svard S.G."/>
            <person name="Andersson J.O."/>
        </authorList>
    </citation>
    <scope>NUCLEOTIDE SEQUENCE [LARGE SCALE GENOMIC DNA]</scope>
    <source>
        <strain evidence="1 2">ATCC 50377</strain>
    </source>
</reference>
<dbReference type="EMBL" id="AUWU02000001">
    <property type="protein sequence ID" value="KAH0577709.1"/>
    <property type="molecule type" value="Genomic_DNA"/>
</dbReference>
<comment type="caution">
    <text evidence="1">The sequence shown here is derived from an EMBL/GenBank/DDBJ whole genome shotgun (WGS) entry which is preliminary data.</text>
</comment>
<evidence type="ECO:0000313" key="1">
    <source>
        <dbReference type="EMBL" id="KAH0577709.1"/>
    </source>
</evidence>
<accession>A0A9P8M017</accession>
<dbReference type="GeneID" id="94295086"/>